<sequence>MTLRRGRKGDLGLEVLPLIELALPEPDGQTLLRDRHQETVAAISDALATSLGNVSRLQGWQAQYAFEAVVVALGAVRLIKFEDSGLYYFDDADGEIQPPDFRIVLRDGTHLLVEVKNVAPTDTATTVRPKDLAAARRYAEATGGRLLYAHFWSLTGLWTLVDPSVFDSVGTPHRLTLEQAMKANEMYLLGDGWLAVEPPLVFSVIMDREKEQVVERIDDGEETRRVTISGVELLNAGRVITDPVERKLAWFLIWNGRWSHTQEPRFDEDGRLERVDYVCSPDIPDEQAARQIAAQGMAIVDALSTLNTRRFLEATTTDTGDIRALREEPEPALLAQLVPEDYWDRQDRALPLWRLNVRP</sequence>
<reference evidence="1 2" key="1">
    <citation type="submission" date="2021-03" db="EMBL/GenBank/DDBJ databases">
        <title>Sequencing the genomes of 1000 actinobacteria strains.</title>
        <authorList>
            <person name="Klenk H.-P."/>
        </authorList>
    </citation>
    <scope>NUCLEOTIDE SEQUENCE [LARGE SCALE GENOMIC DNA]</scope>
    <source>
        <strain evidence="1 2">DSM 44580</strain>
    </source>
</reference>
<name>A0ABS5AE04_9PSEU</name>
<keyword evidence="2" id="KW-1185">Reference proteome</keyword>
<dbReference type="Proteomes" id="UP001519363">
    <property type="component" value="Unassembled WGS sequence"/>
</dbReference>
<proteinExistence type="predicted"/>
<protein>
    <submittedName>
        <fullName evidence="1">Uncharacterized protein</fullName>
    </submittedName>
</protein>
<dbReference type="RefSeq" id="WP_086784409.1">
    <property type="nucleotide sequence ID" value="NZ_JAGIOO010000001.1"/>
</dbReference>
<evidence type="ECO:0000313" key="1">
    <source>
        <dbReference type="EMBL" id="MBP2474810.1"/>
    </source>
</evidence>
<accession>A0ABS5AE04</accession>
<comment type="caution">
    <text evidence="1">The sequence shown here is derived from an EMBL/GenBank/DDBJ whole genome shotgun (WGS) entry which is preliminary data.</text>
</comment>
<evidence type="ECO:0000313" key="2">
    <source>
        <dbReference type="Proteomes" id="UP001519363"/>
    </source>
</evidence>
<gene>
    <name evidence="1" type="ORF">JOF53_003682</name>
</gene>
<dbReference type="EMBL" id="JAGIOO010000001">
    <property type="protein sequence ID" value="MBP2474810.1"/>
    <property type="molecule type" value="Genomic_DNA"/>
</dbReference>
<organism evidence="1 2">
    <name type="scientific">Crossiella equi</name>
    <dbReference type="NCBI Taxonomy" id="130796"/>
    <lineage>
        <taxon>Bacteria</taxon>
        <taxon>Bacillati</taxon>
        <taxon>Actinomycetota</taxon>
        <taxon>Actinomycetes</taxon>
        <taxon>Pseudonocardiales</taxon>
        <taxon>Pseudonocardiaceae</taxon>
        <taxon>Crossiella</taxon>
    </lineage>
</organism>